<dbReference type="AlphaFoldDB" id="A0A9K3GWZ0"/>
<reference evidence="1" key="1">
    <citation type="journal article" date="2017" name="Nature">
        <title>The sunflower genome provides insights into oil metabolism, flowering and Asterid evolution.</title>
        <authorList>
            <person name="Badouin H."/>
            <person name="Gouzy J."/>
            <person name="Grassa C.J."/>
            <person name="Murat F."/>
            <person name="Staton S.E."/>
            <person name="Cottret L."/>
            <person name="Lelandais-Briere C."/>
            <person name="Owens G.L."/>
            <person name="Carrere S."/>
            <person name="Mayjonade B."/>
            <person name="Legrand L."/>
            <person name="Gill N."/>
            <person name="Kane N.C."/>
            <person name="Bowers J.E."/>
            <person name="Hubner S."/>
            <person name="Bellec A."/>
            <person name="Berard A."/>
            <person name="Berges H."/>
            <person name="Blanchet N."/>
            <person name="Boniface M.C."/>
            <person name="Brunel D."/>
            <person name="Catrice O."/>
            <person name="Chaidir N."/>
            <person name="Claudel C."/>
            <person name="Donnadieu C."/>
            <person name="Faraut T."/>
            <person name="Fievet G."/>
            <person name="Helmstetter N."/>
            <person name="King M."/>
            <person name="Knapp S.J."/>
            <person name="Lai Z."/>
            <person name="Le Paslier M.C."/>
            <person name="Lippi Y."/>
            <person name="Lorenzon L."/>
            <person name="Mandel J.R."/>
            <person name="Marage G."/>
            <person name="Marchand G."/>
            <person name="Marquand E."/>
            <person name="Bret-Mestries E."/>
            <person name="Morien E."/>
            <person name="Nambeesan S."/>
            <person name="Nguyen T."/>
            <person name="Pegot-Espagnet P."/>
            <person name="Pouilly N."/>
            <person name="Raftis F."/>
            <person name="Sallet E."/>
            <person name="Schiex T."/>
            <person name="Thomas J."/>
            <person name="Vandecasteele C."/>
            <person name="Vares D."/>
            <person name="Vear F."/>
            <person name="Vautrin S."/>
            <person name="Crespi M."/>
            <person name="Mangin B."/>
            <person name="Burke J.M."/>
            <person name="Salse J."/>
            <person name="Munos S."/>
            <person name="Vincourt P."/>
            <person name="Rieseberg L.H."/>
            <person name="Langlade N.B."/>
        </authorList>
    </citation>
    <scope>NUCLEOTIDE SEQUENCE</scope>
    <source>
        <tissue evidence="1">Leaves</tissue>
    </source>
</reference>
<name>A0A9K3GWZ0_HELAN</name>
<sequence>MSMLIFRTHCHRQMILRTIYRSFDQDLLCMGINTHAVCTFGELEKLCWKTHTHTF</sequence>
<comment type="caution">
    <text evidence="1">The sequence shown here is derived from an EMBL/GenBank/DDBJ whole genome shotgun (WGS) entry which is preliminary data.</text>
</comment>
<dbReference type="Proteomes" id="UP000215914">
    <property type="component" value="Unassembled WGS sequence"/>
</dbReference>
<reference evidence="1" key="2">
    <citation type="submission" date="2020-06" db="EMBL/GenBank/DDBJ databases">
        <title>Helianthus annuus Genome sequencing and assembly Release 2.</title>
        <authorList>
            <person name="Gouzy J."/>
            <person name="Langlade N."/>
            <person name="Munos S."/>
        </authorList>
    </citation>
    <scope>NUCLEOTIDE SEQUENCE</scope>
    <source>
        <tissue evidence="1">Leaves</tissue>
    </source>
</reference>
<gene>
    <name evidence="1" type="ORF">HanXRQr2_Chr16g0724051</name>
</gene>
<evidence type="ECO:0000313" key="2">
    <source>
        <dbReference type="Proteomes" id="UP000215914"/>
    </source>
</evidence>
<protein>
    <submittedName>
        <fullName evidence="1">Uncharacterized protein</fullName>
    </submittedName>
</protein>
<keyword evidence="2" id="KW-1185">Reference proteome</keyword>
<organism evidence="1 2">
    <name type="scientific">Helianthus annuus</name>
    <name type="common">Common sunflower</name>
    <dbReference type="NCBI Taxonomy" id="4232"/>
    <lineage>
        <taxon>Eukaryota</taxon>
        <taxon>Viridiplantae</taxon>
        <taxon>Streptophyta</taxon>
        <taxon>Embryophyta</taxon>
        <taxon>Tracheophyta</taxon>
        <taxon>Spermatophyta</taxon>
        <taxon>Magnoliopsida</taxon>
        <taxon>eudicotyledons</taxon>
        <taxon>Gunneridae</taxon>
        <taxon>Pentapetalae</taxon>
        <taxon>asterids</taxon>
        <taxon>campanulids</taxon>
        <taxon>Asterales</taxon>
        <taxon>Asteraceae</taxon>
        <taxon>Asteroideae</taxon>
        <taxon>Heliantheae alliance</taxon>
        <taxon>Heliantheae</taxon>
        <taxon>Helianthus</taxon>
    </lineage>
</organism>
<proteinExistence type="predicted"/>
<dbReference type="Gramene" id="mRNA:HanXRQr2_Chr16g0724051">
    <property type="protein sequence ID" value="mRNA:HanXRQr2_Chr16g0724051"/>
    <property type="gene ID" value="HanXRQr2_Chr16g0724051"/>
</dbReference>
<accession>A0A9K3GWZ0</accession>
<dbReference type="EMBL" id="MNCJ02000331">
    <property type="protein sequence ID" value="KAF5757976.1"/>
    <property type="molecule type" value="Genomic_DNA"/>
</dbReference>
<evidence type="ECO:0000313" key="1">
    <source>
        <dbReference type="EMBL" id="KAF5757976.1"/>
    </source>
</evidence>